<dbReference type="GO" id="GO:0051754">
    <property type="term" value="P:meiotic sister chromatid cohesion, centromeric"/>
    <property type="evidence" value="ECO:0007669"/>
    <property type="project" value="TreeGrafter"/>
</dbReference>
<dbReference type="InterPro" id="IPR013212">
    <property type="entry name" value="Mad3/Bub1_I"/>
</dbReference>
<dbReference type="PROSITE" id="PS00108">
    <property type="entry name" value="PROTEIN_KINASE_ST"/>
    <property type="match status" value="1"/>
</dbReference>
<sequence>MPKYKRSSASVTRRDGGLNKAKCDLELRPQPRGIGQAISIRSLSMAPRTNDGSTADRERERQKYKARLATANEEDDPLAAYHQFVQWTVKSYGERDPASGLVELLKEATSQFKEDSVYKTDLRYLKIWALYARQMDTAGAISIYSYLIANDIGTSYSALYEDYANLLEYSGRRQEADSIYRNGIKKSARPVERLKTRYREFQSRGPPSSAASPSTSASVSSSSRPAKDASKSTREASPASFKPNSAPYATTFNSTPESRYALMLAPPAPGKRPEKLRFNMSLLFTDERVEYCIQEARARSMGLLGKKWGPPPLSESARFSESFSSSSSSLAAVDFNDDGHKSSRLKAVGRKSLMAGAEPTVTINTKEALADVFGMYNSPEKTTKSAIPGSKHAPLKKIEPVTPVVAPRIAFLKDTENADKQSVKTPTPAFRPLTDENAQLSTNRAPAAKFTPFVDPDQPKAPSNTPRATLSTKDAVHLSSNARNENALRGKGEEKSNDPVFAKVFTPATKGVRLAPLRDVFTDDHGKPTPKVKTAPTHERAKSQHDVLPPRSEDAPKSSAFVPFKDENARTPFKVFSRPPDQENVFNALTPKTPSVAFTPFADKTPAFTPFKDNAPAFKPFVDATPLPEPNMAQPPDEPAQTVQSVVEIEDDDDEDTSEETIEQQEPEHLQEERYYEEEDSQLEQYDVPLAPEHLPEEYEDGESYQEIPLGGRFGQFNVMTPITERTFEFTSSTRGKTTPSERYLAHTEDPQQAEYEAAIAAGRLAAELQEEGSDEEIDENQPIEPLRLSADQPPPAQVDPAEVVILEERTGSLSLLDTLTLSSKFRPSNPCNPFDPAILSSLISRIPTDPHFYDLRAEKANKLPDLERFMKKSRKASSGSNGGVLDCESFPLLLQGHKFLITEKLGEGGFGSVFKAKDVGVRMGDDGDDDDDEDLDDEDEEMSSMVALKVVKPRNVWEYHVLRRLHSTLSPSLRRSVILPHALYAYGDESYLILDLCPQGMLLNIVNNAVSAGVSQAGACLDELLVAFFTIELLRLVEAMHGAGIIHGDLKIDNCLLRLEDIPGGAAAWSGMYQPSGEGGWSYKGLKVIDYGRTIDTRLFPLGQQFTADWATDDRDCFEVRENRPWTYQTDYFGLAGIIYCMLFGKYIQASSITTYVDDGVQRHKIATPFKRYWQTELWNRLFDILLNPTLVRPKGDLPVCDAISSVRKDMEQWLQSNCNRTSNTLKGLLKKVELSCYKL</sequence>
<dbReference type="PANTHER" id="PTHR14030:SF4">
    <property type="entry name" value="BUB1 KINASE, ISOFORM A-RELATED"/>
    <property type="match status" value="1"/>
</dbReference>
<dbReference type="Gene3D" id="1.25.40.430">
    <property type="match status" value="1"/>
</dbReference>
<feature type="compositionally biased region" description="Basic and acidic residues" evidence="5">
    <location>
        <begin position="12"/>
        <end position="29"/>
    </location>
</feature>
<dbReference type="GO" id="GO:0005634">
    <property type="term" value="C:nucleus"/>
    <property type="evidence" value="ECO:0007669"/>
    <property type="project" value="TreeGrafter"/>
</dbReference>
<dbReference type="GO" id="GO:0032991">
    <property type="term" value="C:protein-containing complex"/>
    <property type="evidence" value="ECO:0007669"/>
    <property type="project" value="UniProtKB-ARBA"/>
</dbReference>
<reference evidence="8 9" key="1">
    <citation type="submission" date="2020-01" db="EMBL/GenBank/DDBJ databases">
        <authorList>
            <person name="Gupta K D."/>
        </authorList>
    </citation>
    <scope>NUCLEOTIDE SEQUENCE [LARGE SCALE GENOMIC DNA]</scope>
</reference>
<dbReference type="InterPro" id="IPR011009">
    <property type="entry name" value="Kinase-like_dom_sf"/>
</dbReference>
<dbReference type="Pfam" id="PF08311">
    <property type="entry name" value="Mad3_BUB1_I"/>
    <property type="match status" value="1"/>
</dbReference>
<evidence type="ECO:0000256" key="2">
    <source>
        <dbReference type="ARBA" id="ARBA00022454"/>
    </source>
</evidence>
<keyword evidence="2" id="KW-0158">Chromosome</keyword>
<dbReference type="Pfam" id="PF00069">
    <property type="entry name" value="Pkinase"/>
    <property type="match status" value="1"/>
</dbReference>
<dbReference type="AlphaFoldDB" id="A0A8S0XNJ6"/>
<gene>
    <name evidence="8" type="ORF">AAE3_LOCUS9302</name>
</gene>
<feature type="domain" description="BUB1 N-terminal" evidence="7">
    <location>
        <begin position="64"/>
        <end position="229"/>
    </location>
</feature>
<evidence type="ECO:0000256" key="4">
    <source>
        <dbReference type="ARBA" id="ARBA00023328"/>
    </source>
</evidence>
<dbReference type="PANTHER" id="PTHR14030">
    <property type="entry name" value="MITOTIC CHECKPOINT SERINE/THREONINE-PROTEIN KINASE BUB1"/>
    <property type="match status" value="1"/>
</dbReference>
<evidence type="ECO:0000313" key="8">
    <source>
        <dbReference type="EMBL" id="CAA7267003.1"/>
    </source>
</evidence>
<dbReference type="InterPro" id="IPR012572">
    <property type="entry name" value="Mad3/Bub1_II"/>
</dbReference>
<feature type="region of interest" description="Disordered" evidence="5">
    <location>
        <begin position="628"/>
        <end position="683"/>
    </location>
</feature>
<comment type="caution">
    <text evidence="8">The sequence shown here is derived from an EMBL/GenBank/DDBJ whole genome shotgun (WGS) entry which is preliminary data.</text>
</comment>
<dbReference type="GO" id="GO:0004672">
    <property type="term" value="F:protein kinase activity"/>
    <property type="evidence" value="ECO:0007669"/>
    <property type="project" value="InterPro"/>
</dbReference>
<feature type="compositionally biased region" description="Polar residues" evidence="5">
    <location>
        <begin position="461"/>
        <end position="474"/>
    </location>
</feature>
<evidence type="ECO:0000256" key="5">
    <source>
        <dbReference type="SAM" id="MobiDB-lite"/>
    </source>
</evidence>
<dbReference type="CDD" id="cd13981">
    <property type="entry name" value="STKc_Bub1_BubR1"/>
    <property type="match status" value="1"/>
</dbReference>
<evidence type="ECO:0000313" key="9">
    <source>
        <dbReference type="Proteomes" id="UP000467700"/>
    </source>
</evidence>
<keyword evidence="9" id="KW-1185">Reference proteome</keyword>
<dbReference type="PROSITE" id="PS51489">
    <property type="entry name" value="BUB1_N"/>
    <property type="match status" value="1"/>
</dbReference>
<dbReference type="InterPro" id="IPR000719">
    <property type="entry name" value="Prot_kinase_dom"/>
</dbReference>
<feature type="region of interest" description="Disordered" evidence="5">
    <location>
        <begin position="418"/>
        <end position="474"/>
    </location>
</feature>
<feature type="compositionally biased region" description="Basic and acidic residues" evidence="5">
    <location>
        <begin position="225"/>
        <end position="234"/>
    </location>
</feature>
<dbReference type="Proteomes" id="UP000467700">
    <property type="component" value="Unassembled WGS sequence"/>
</dbReference>
<feature type="compositionally biased region" description="Low complexity" evidence="5">
    <location>
        <begin position="203"/>
        <end position="224"/>
    </location>
</feature>
<feature type="compositionally biased region" description="Acidic residues" evidence="5">
    <location>
        <begin position="648"/>
        <end position="665"/>
    </location>
</feature>
<dbReference type="EMBL" id="CACVBS010000057">
    <property type="protein sequence ID" value="CAA7267003.1"/>
    <property type="molecule type" value="Genomic_DNA"/>
</dbReference>
<proteinExistence type="predicted"/>
<evidence type="ECO:0000256" key="1">
    <source>
        <dbReference type="ARBA" id="ARBA00004629"/>
    </source>
</evidence>
<dbReference type="Pfam" id="PF08171">
    <property type="entry name" value="Mad3_BUB1_II"/>
    <property type="match status" value="1"/>
</dbReference>
<dbReference type="Gene3D" id="6.10.20.170">
    <property type="match status" value="1"/>
</dbReference>
<feature type="compositionally biased region" description="Basic and acidic residues" evidence="5">
    <location>
        <begin position="536"/>
        <end position="545"/>
    </location>
</feature>
<feature type="region of interest" description="Disordered" evidence="5">
    <location>
        <begin position="200"/>
        <end position="252"/>
    </location>
</feature>
<dbReference type="InterPro" id="IPR015661">
    <property type="entry name" value="Bub1/Mad3"/>
</dbReference>
<dbReference type="GO" id="GO:0005524">
    <property type="term" value="F:ATP binding"/>
    <property type="evidence" value="ECO:0007669"/>
    <property type="project" value="InterPro"/>
</dbReference>
<evidence type="ECO:0000256" key="3">
    <source>
        <dbReference type="ARBA" id="ARBA00022838"/>
    </source>
</evidence>
<name>A0A8S0XNJ6_CYCAE</name>
<dbReference type="OrthoDB" id="248495at2759"/>
<dbReference type="GO" id="GO:0000776">
    <property type="term" value="C:kinetochore"/>
    <property type="evidence" value="ECO:0007669"/>
    <property type="project" value="UniProtKB-KW"/>
</dbReference>
<dbReference type="SUPFAM" id="SSF56112">
    <property type="entry name" value="Protein kinase-like (PK-like)"/>
    <property type="match status" value="1"/>
</dbReference>
<evidence type="ECO:0000259" key="6">
    <source>
        <dbReference type="PROSITE" id="PS50011"/>
    </source>
</evidence>
<dbReference type="InterPro" id="IPR008271">
    <property type="entry name" value="Ser/Thr_kinase_AS"/>
</dbReference>
<accession>A0A8S0XNJ6</accession>
<dbReference type="GO" id="GO:0007094">
    <property type="term" value="P:mitotic spindle assembly checkpoint signaling"/>
    <property type="evidence" value="ECO:0007669"/>
    <property type="project" value="InterPro"/>
</dbReference>
<feature type="domain" description="Protein kinase" evidence="6">
    <location>
        <begin position="900"/>
        <end position="1241"/>
    </location>
</feature>
<dbReference type="SMART" id="SM00220">
    <property type="entry name" value="S_TKc"/>
    <property type="match status" value="1"/>
</dbReference>
<protein>
    <submittedName>
        <fullName evidence="8">Uncharacterized protein</fullName>
    </submittedName>
</protein>
<keyword evidence="3" id="KW-0995">Kinetochore</keyword>
<keyword evidence="4" id="KW-0137">Centromere</keyword>
<dbReference type="SMART" id="SM00777">
    <property type="entry name" value="Mad3_BUB1_I"/>
    <property type="match status" value="1"/>
</dbReference>
<feature type="region of interest" description="Disordered" evidence="5">
    <location>
        <begin position="520"/>
        <end position="564"/>
    </location>
</feature>
<evidence type="ECO:0000259" key="7">
    <source>
        <dbReference type="PROSITE" id="PS51489"/>
    </source>
</evidence>
<dbReference type="PROSITE" id="PS50011">
    <property type="entry name" value="PROTEIN_KINASE_DOM"/>
    <property type="match status" value="1"/>
</dbReference>
<comment type="subcellular location">
    <subcellularLocation>
        <location evidence="1">Chromosome</location>
        <location evidence="1">Centromere</location>
        <location evidence="1">Kinetochore</location>
    </subcellularLocation>
</comment>
<dbReference type="Gene3D" id="1.10.510.10">
    <property type="entry name" value="Transferase(Phosphotransferase) domain 1"/>
    <property type="match status" value="1"/>
</dbReference>
<organism evidence="8 9">
    <name type="scientific">Cyclocybe aegerita</name>
    <name type="common">Black poplar mushroom</name>
    <name type="synonym">Agrocybe aegerita</name>
    <dbReference type="NCBI Taxonomy" id="1973307"/>
    <lineage>
        <taxon>Eukaryota</taxon>
        <taxon>Fungi</taxon>
        <taxon>Dikarya</taxon>
        <taxon>Basidiomycota</taxon>
        <taxon>Agaricomycotina</taxon>
        <taxon>Agaricomycetes</taxon>
        <taxon>Agaricomycetidae</taxon>
        <taxon>Agaricales</taxon>
        <taxon>Agaricineae</taxon>
        <taxon>Bolbitiaceae</taxon>
        <taxon>Cyclocybe</taxon>
    </lineage>
</organism>
<feature type="region of interest" description="Disordered" evidence="5">
    <location>
        <begin position="1"/>
        <end position="62"/>
    </location>
</feature>